<evidence type="ECO:0000256" key="12">
    <source>
        <dbReference type="ARBA" id="ARBA00049595"/>
    </source>
</evidence>
<dbReference type="Gene3D" id="3.40.50.620">
    <property type="entry name" value="HUPs"/>
    <property type="match status" value="1"/>
</dbReference>
<evidence type="ECO:0000256" key="10">
    <source>
        <dbReference type="ARBA" id="ARBA00039495"/>
    </source>
</evidence>
<dbReference type="EMBL" id="CVRI01000038">
    <property type="protein sequence ID" value="CRK94155.1"/>
    <property type="molecule type" value="Genomic_DNA"/>
</dbReference>
<keyword evidence="7" id="KW-0648">Protein biosynthesis</keyword>
<evidence type="ECO:0000256" key="2">
    <source>
        <dbReference type="ARBA" id="ARBA00012837"/>
    </source>
</evidence>
<evidence type="ECO:0000256" key="3">
    <source>
        <dbReference type="ARBA" id="ARBA00022598"/>
    </source>
</evidence>
<dbReference type="GO" id="GO:0005524">
    <property type="term" value="F:ATP binding"/>
    <property type="evidence" value="ECO:0007669"/>
    <property type="project" value="UniProtKB-KW"/>
</dbReference>
<feature type="domain" description="Ig-like" evidence="14">
    <location>
        <begin position="897"/>
        <end position="994"/>
    </location>
</feature>
<dbReference type="GO" id="GO:0009653">
    <property type="term" value="P:anatomical structure morphogenesis"/>
    <property type="evidence" value="ECO:0007669"/>
    <property type="project" value="UniProtKB-ARBA"/>
</dbReference>
<evidence type="ECO:0000256" key="1">
    <source>
        <dbReference type="ARBA" id="ARBA00005594"/>
    </source>
</evidence>
<gene>
    <name evidence="16" type="primary">putative Arginine--tRNA ligase</name>
    <name evidence="16" type="ORF">CLUMA_CG007674</name>
</gene>
<evidence type="ECO:0000256" key="13">
    <source>
        <dbReference type="SAM" id="Coils"/>
    </source>
</evidence>
<dbReference type="Pfam" id="PF00750">
    <property type="entry name" value="tRNA-synt_1d"/>
    <property type="match status" value="1"/>
</dbReference>
<dbReference type="GO" id="GO:0032543">
    <property type="term" value="P:mitochondrial translation"/>
    <property type="evidence" value="ECO:0007669"/>
    <property type="project" value="TreeGrafter"/>
</dbReference>
<dbReference type="InterPro" id="IPR007110">
    <property type="entry name" value="Ig-like_dom"/>
</dbReference>
<dbReference type="InterPro" id="IPR003961">
    <property type="entry name" value="FN3_dom"/>
</dbReference>
<dbReference type="InterPro" id="IPR001412">
    <property type="entry name" value="aa-tRNA-synth_I_CS"/>
</dbReference>
<dbReference type="CDD" id="cd00096">
    <property type="entry name" value="Ig"/>
    <property type="match status" value="2"/>
</dbReference>
<dbReference type="GO" id="GO:0004814">
    <property type="term" value="F:arginine-tRNA ligase activity"/>
    <property type="evidence" value="ECO:0007669"/>
    <property type="project" value="UniProtKB-EC"/>
</dbReference>
<dbReference type="Pfam" id="PF07679">
    <property type="entry name" value="I-set"/>
    <property type="match status" value="1"/>
</dbReference>
<dbReference type="GO" id="GO:0006420">
    <property type="term" value="P:arginyl-tRNA aminoacylation"/>
    <property type="evidence" value="ECO:0007669"/>
    <property type="project" value="InterPro"/>
</dbReference>
<dbReference type="PANTHER" id="PTHR11956:SF11">
    <property type="entry name" value="ARGININE--TRNA LIGASE, MITOCHONDRIAL-RELATED"/>
    <property type="match status" value="1"/>
</dbReference>
<evidence type="ECO:0000259" key="14">
    <source>
        <dbReference type="PROSITE" id="PS50835"/>
    </source>
</evidence>
<dbReference type="Pfam" id="PF13927">
    <property type="entry name" value="Ig_3"/>
    <property type="match status" value="2"/>
</dbReference>
<dbReference type="SMART" id="SM00408">
    <property type="entry name" value="IGc2"/>
    <property type="match status" value="5"/>
</dbReference>
<dbReference type="PRINTS" id="PR01038">
    <property type="entry name" value="TRNASYNTHARG"/>
</dbReference>
<dbReference type="InterPro" id="IPR003598">
    <property type="entry name" value="Ig_sub2"/>
</dbReference>
<feature type="domain" description="Ig-like" evidence="14">
    <location>
        <begin position="554"/>
        <end position="614"/>
    </location>
</feature>
<dbReference type="NCBIfam" id="TIGR00456">
    <property type="entry name" value="argS"/>
    <property type="match status" value="1"/>
</dbReference>
<evidence type="ECO:0000256" key="4">
    <source>
        <dbReference type="ARBA" id="ARBA00022737"/>
    </source>
</evidence>
<name>A0A1J1I1R6_9DIPT</name>
<dbReference type="PROSITE" id="PS50835">
    <property type="entry name" value="IG_LIKE"/>
    <property type="match status" value="5"/>
</dbReference>
<dbReference type="OrthoDB" id="68056at2759"/>
<feature type="domain" description="Ig-like" evidence="14">
    <location>
        <begin position="1001"/>
        <end position="1074"/>
    </location>
</feature>
<feature type="coiled-coil region" evidence="13">
    <location>
        <begin position="361"/>
        <end position="388"/>
    </location>
</feature>
<dbReference type="GO" id="GO:0005739">
    <property type="term" value="C:mitochondrion"/>
    <property type="evidence" value="ECO:0007669"/>
    <property type="project" value="TreeGrafter"/>
</dbReference>
<evidence type="ECO:0000256" key="11">
    <source>
        <dbReference type="ARBA" id="ARBA00049339"/>
    </source>
</evidence>
<evidence type="ECO:0000259" key="15">
    <source>
        <dbReference type="PROSITE" id="PS50853"/>
    </source>
</evidence>
<dbReference type="SUPFAM" id="SSF47323">
    <property type="entry name" value="Anticodon-binding domain of a subclass of class I aminoacyl-tRNA synthetases"/>
    <property type="match status" value="1"/>
</dbReference>
<dbReference type="PROSITE" id="PS00178">
    <property type="entry name" value="AA_TRNA_LIGASE_I"/>
    <property type="match status" value="1"/>
</dbReference>
<dbReference type="Gene3D" id="2.60.40.10">
    <property type="entry name" value="Immunoglobulins"/>
    <property type="match status" value="6"/>
</dbReference>
<accession>A0A1J1I1R6</accession>
<keyword evidence="3" id="KW-0436">Ligase</keyword>
<comment type="similarity">
    <text evidence="1">Belongs to the class-I aminoacyl-tRNA synthetase family.</text>
</comment>
<keyword evidence="13" id="KW-0175">Coiled coil</keyword>
<dbReference type="GO" id="GO:0030154">
    <property type="term" value="P:cell differentiation"/>
    <property type="evidence" value="ECO:0007669"/>
    <property type="project" value="UniProtKB-ARBA"/>
</dbReference>
<dbReference type="SMART" id="SM00409">
    <property type="entry name" value="IG"/>
    <property type="match status" value="5"/>
</dbReference>
<dbReference type="InterPro" id="IPR036179">
    <property type="entry name" value="Ig-like_dom_sf"/>
</dbReference>
<dbReference type="InterPro" id="IPR036116">
    <property type="entry name" value="FN3_sf"/>
</dbReference>
<dbReference type="InterPro" id="IPR008909">
    <property type="entry name" value="DALR_anticod-bd"/>
</dbReference>
<feature type="domain" description="Fibronectin type-III" evidence="15">
    <location>
        <begin position="1090"/>
        <end position="1198"/>
    </location>
</feature>
<dbReference type="CDD" id="cd00063">
    <property type="entry name" value="FN3"/>
    <property type="match status" value="1"/>
</dbReference>
<keyword evidence="4" id="KW-0677">Repeat</keyword>
<feature type="domain" description="Ig-like" evidence="14">
    <location>
        <begin position="620"/>
        <end position="710"/>
    </location>
</feature>
<sequence>MSIHLRKFISSRINELTSVKGCFASSLDLRKNKQGLMELRLPLWDFEELKTSTAWTKSINNEIIENVNCDRKEVIFSLNQQKLVEDAFKDPTNVKVNEKPNNYIIEFSSPNIAKPFHMGHLRSTIIGNFLANFFTTINNNVIKMNYLGDYGTQFGFLMVGMEMEKLSREEFKINPLNSLLKAYVTANSSTDPLVAEKARIVFEKMENDEDEVIIKQWEEIKKYTMDELQVIYERLNIVFDVYEFESMYRKKDLNNLLVQLKEKNLLIEDEGRLLIDIGERKVTVVKSDGTTIYLSRDIIAYESRRKCYEVDKTFYVVDDSQLNHFKALKSIIDSLGFDADSSIEHVKFGRIKGMSTRKGSVVFLKDILEEAKDRMLKKQQESETTKVDLLECGDSVADILGCSAVIVNDLKQRRQRTYDFDWDKILQVNGDTGVKLQYTHCRLHSLMENCGVVEAEKIDLKYLQEPEAQHVLFYILKYPEVFYDCSKTLESCGLVNYLFRLCFEVHLVFLLSAIMKIVFLAIACAIVYVASASTTEEVINFVGEDRELTCIGSEINWLRNNTVIPAAHPKLVINVGVLKSQPSSTLTIKKISPVDVADYRCYSHKSKDVDKTFSLKLYFPLTFRSFTKDRALITEGGDVTVKCNVIGVPTPTLKWFFDENELYDKINENIEVHPNELVLKKVRSKQAGEYTCMAIQEFGSVKYVQERKMDLEVEYGPKSHTPNETIIYTDPGNTETLVCSFVANPFVQFTWSRDGFGIYKDIDSFDNVSRLKIKIDEEEMKRKYVCTANNAYGQVNASSDDDYVLGHLILQPDDPIQARYEHEGHIVACMGEPKETLKWIKPNGQEVGTRGRIHVEDFGSELRLIFDFLKLEDEGDWMCIQETDGSKKVMTLKVVVPISFKHVKTSVITAKEGHVASIPCKVTGNPEPTIQWFHNGRNIMDYSENVKSNDKSFEILPSGLLIRNVNRNHSGEYTCKAFQISEIKGVDTAEQTVLLDVHYKPSIVGSHHRTMYGFVEGEVNLTCEAYGEPLPNFNWYHNGRKIFKNYHNEYNWSVLRVEIKSKDDFGDYKCKAKNDLGHDDIFIKLQNGSKPNVPKFELKQLDSGKMIVDFEAKINDKNRKKMNVNGYRFEMIPKDLFMDDNESWDRSWIKDFANVNDKTEYLLEPLMENTTYLIRVASRNDAGFSDWSEVMEMTTLENFSDKDIIKKSKQAKMYKTLIVVFAIIAAALAGVPGERQERQAVYSTYGGYVASPYAYSASPYAYSSVYPAVSAYSGYPSYSGVYNVPAVRYL</sequence>
<comment type="function">
    <text evidence="12">Catalyzes the attachment of arginine to tRNA(Arg) in a two-step reaction: arginine is first activated by ATP to form Arg-AMP and then transferred to the acceptor end of tRNA(Arg).</text>
</comment>
<dbReference type="FunFam" id="3.40.50.620:FF:000058">
    <property type="entry name" value="Mitochondrial arginyl-tRNA synthetase"/>
    <property type="match status" value="1"/>
</dbReference>
<evidence type="ECO:0000256" key="6">
    <source>
        <dbReference type="ARBA" id="ARBA00022840"/>
    </source>
</evidence>
<keyword evidence="8" id="KW-0030">Aminoacyl-tRNA synthetase</keyword>
<dbReference type="InterPro" id="IPR001278">
    <property type="entry name" value="Arg-tRNA-ligase"/>
</dbReference>
<dbReference type="InterPro" id="IPR009080">
    <property type="entry name" value="tRNAsynth_Ia_anticodon-bd"/>
</dbReference>
<dbReference type="PANTHER" id="PTHR11956">
    <property type="entry name" value="ARGINYL-TRNA SYNTHETASE"/>
    <property type="match status" value="1"/>
</dbReference>
<dbReference type="InterPro" id="IPR013098">
    <property type="entry name" value="Ig_I-set"/>
</dbReference>
<evidence type="ECO:0000256" key="5">
    <source>
        <dbReference type="ARBA" id="ARBA00022741"/>
    </source>
</evidence>
<evidence type="ECO:0000313" key="16">
    <source>
        <dbReference type="EMBL" id="CRK94155.1"/>
    </source>
</evidence>
<dbReference type="EC" id="6.1.1.19" evidence="2"/>
<protein>
    <recommendedName>
        <fullName evidence="10">Probable arginine--tRNA ligase, mitochondrial</fullName>
        <ecNumber evidence="2">6.1.1.19</ecNumber>
    </recommendedName>
    <alternativeName>
        <fullName evidence="9">Arginyl-tRNA synthetase</fullName>
    </alternativeName>
</protein>
<keyword evidence="6" id="KW-0067">ATP-binding</keyword>
<dbReference type="STRING" id="568069.A0A1J1I1R6"/>
<dbReference type="PROSITE" id="PS50853">
    <property type="entry name" value="FN3"/>
    <property type="match status" value="1"/>
</dbReference>
<dbReference type="SUPFAM" id="SSF52374">
    <property type="entry name" value="Nucleotidylyl transferase"/>
    <property type="match status" value="1"/>
</dbReference>
<reference evidence="16 17" key="1">
    <citation type="submission" date="2015-04" db="EMBL/GenBank/DDBJ databases">
        <authorList>
            <person name="Syromyatnikov M.Y."/>
            <person name="Popov V.N."/>
        </authorList>
    </citation>
    <scope>NUCLEOTIDE SEQUENCE [LARGE SCALE GENOMIC DNA]</scope>
</reference>
<dbReference type="Gene3D" id="1.10.730.10">
    <property type="entry name" value="Isoleucyl-tRNA Synthetase, Domain 1"/>
    <property type="match status" value="1"/>
</dbReference>
<evidence type="ECO:0000256" key="7">
    <source>
        <dbReference type="ARBA" id="ARBA00022917"/>
    </source>
</evidence>
<evidence type="ECO:0000256" key="8">
    <source>
        <dbReference type="ARBA" id="ARBA00023146"/>
    </source>
</evidence>
<dbReference type="SMART" id="SM00836">
    <property type="entry name" value="DALR_1"/>
    <property type="match status" value="1"/>
</dbReference>
<dbReference type="InterPro" id="IPR014729">
    <property type="entry name" value="Rossmann-like_a/b/a_fold"/>
</dbReference>
<keyword evidence="17" id="KW-1185">Reference proteome</keyword>
<comment type="catalytic activity">
    <reaction evidence="11">
        <text>tRNA(Arg) + L-arginine + ATP = L-arginyl-tRNA(Arg) + AMP + diphosphate</text>
        <dbReference type="Rhea" id="RHEA:20301"/>
        <dbReference type="Rhea" id="RHEA-COMP:9658"/>
        <dbReference type="Rhea" id="RHEA-COMP:9673"/>
        <dbReference type="ChEBI" id="CHEBI:30616"/>
        <dbReference type="ChEBI" id="CHEBI:32682"/>
        <dbReference type="ChEBI" id="CHEBI:33019"/>
        <dbReference type="ChEBI" id="CHEBI:78442"/>
        <dbReference type="ChEBI" id="CHEBI:78513"/>
        <dbReference type="ChEBI" id="CHEBI:456215"/>
        <dbReference type="EC" id="6.1.1.19"/>
    </reaction>
</comment>
<dbReference type="SUPFAM" id="SSF48726">
    <property type="entry name" value="Immunoglobulin"/>
    <property type="match status" value="6"/>
</dbReference>
<organism evidence="16 17">
    <name type="scientific">Clunio marinus</name>
    <dbReference type="NCBI Taxonomy" id="568069"/>
    <lineage>
        <taxon>Eukaryota</taxon>
        <taxon>Metazoa</taxon>
        <taxon>Ecdysozoa</taxon>
        <taxon>Arthropoda</taxon>
        <taxon>Hexapoda</taxon>
        <taxon>Insecta</taxon>
        <taxon>Pterygota</taxon>
        <taxon>Neoptera</taxon>
        <taxon>Endopterygota</taxon>
        <taxon>Diptera</taxon>
        <taxon>Nematocera</taxon>
        <taxon>Chironomoidea</taxon>
        <taxon>Chironomidae</taxon>
        <taxon>Clunio</taxon>
    </lineage>
</organism>
<dbReference type="InterPro" id="IPR003599">
    <property type="entry name" value="Ig_sub"/>
</dbReference>
<keyword evidence="5" id="KW-0547">Nucleotide-binding</keyword>
<dbReference type="SUPFAM" id="SSF49265">
    <property type="entry name" value="Fibronectin type III"/>
    <property type="match status" value="1"/>
</dbReference>
<evidence type="ECO:0000313" key="17">
    <source>
        <dbReference type="Proteomes" id="UP000183832"/>
    </source>
</evidence>
<proteinExistence type="inferred from homology"/>
<dbReference type="Proteomes" id="UP000183832">
    <property type="component" value="Unassembled WGS sequence"/>
</dbReference>
<dbReference type="InterPro" id="IPR035684">
    <property type="entry name" value="ArgRS_core"/>
</dbReference>
<dbReference type="InterPro" id="IPR013783">
    <property type="entry name" value="Ig-like_fold"/>
</dbReference>
<dbReference type="Pfam" id="PF05746">
    <property type="entry name" value="DALR_1"/>
    <property type="match status" value="1"/>
</dbReference>
<evidence type="ECO:0000256" key="9">
    <source>
        <dbReference type="ARBA" id="ARBA00033033"/>
    </source>
</evidence>
<feature type="domain" description="Ig-like" evidence="14">
    <location>
        <begin position="722"/>
        <end position="798"/>
    </location>
</feature>